<dbReference type="KEGG" id="lyj:FKV23_07405"/>
<dbReference type="OrthoDB" id="6057407at2"/>
<sequence>MREPDPPRIRDPLIRRPAVNKSFVITLLCVLPLLGACGQKHDDAQPTAEAEKKSFLSKAISSAATKASGEVRKKLREEDIELGSKDRNAPKAKITPQGDLVIDGRTIDIDDTQRAMLLEYRDQIATVAEAGAEVGLIAAEAAGDAVGAAIKGIFSGNSDDVEKKIEADVEARIKEPLQRLCGTLPPLLETQQALAESIPEFAPYRKMDQSDIDDCMKEDGMRGVRIDI</sequence>
<evidence type="ECO:0000313" key="1">
    <source>
        <dbReference type="EMBL" id="QDH69938.1"/>
    </source>
</evidence>
<accession>A0A514BRA5</accession>
<keyword evidence="2" id="KW-1185">Reference proteome</keyword>
<dbReference type="AlphaFoldDB" id="A0A514BRA5"/>
<dbReference type="InterPro" id="IPR021307">
    <property type="entry name" value="DUF2884"/>
</dbReference>
<gene>
    <name evidence="1" type="ORF">FKV23_07405</name>
</gene>
<protein>
    <submittedName>
        <fullName evidence="1">DUF2884 family protein</fullName>
    </submittedName>
</protein>
<dbReference type="Proteomes" id="UP000317199">
    <property type="component" value="Chromosome"/>
</dbReference>
<evidence type="ECO:0000313" key="2">
    <source>
        <dbReference type="Proteomes" id="UP000317199"/>
    </source>
</evidence>
<organism evidence="1 2">
    <name type="scientific">Marilutibacter alkalisoli</name>
    <dbReference type="NCBI Taxonomy" id="2591633"/>
    <lineage>
        <taxon>Bacteria</taxon>
        <taxon>Pseudomonadati</taxon>
        <taxon>Pseudomonadota</taxon>
        <taxon>Gammaproteobacteria</taxon>
        <taxon>Lysobacterales</taxon>
        <taxon>Lysobacteraceae</taxon>
        <taxon>Marilutibacter</taxon>
    </lineage>
</organism>
<reference evidence="1 2" key="1">
    <citation type="submission" date="2019-06" db="EMBL/GenBank/DDBJ databases">
        <title>Lysobacter alkalisoli sp. nov. isolated from saline-alkali soil.</title>
        <authorList>
            <person name="Sun J.-Q."/>
            <person name="Xu L."/>
        </authorList>
    </citation>
    <scope>NUCLEOTIDE SEQUENCE [LARGE SCALE GENOMIC DNA]</scope>
    <source>
        <strain evidence="1 2">SJ-36</strain>
    </source>
</reference>
<dbReference type="Pfam" id="PF11101">
    <property type="entry name" value="DUF2884"/>
    <property type="match status" value="1"/>
</dbReference>
<dbReference type="EMBL" id="CP041242">
    <property type="protein sequence ID" value="QDH69938.1"/>
    <property type="molecule type" value="Genomic_DNA"/>
</dbReference>
<proteinExistence type="predicted"/>
<name>A0A514BRA5_9GAMM</name>